<feature type="compositionally biased region" description="Basic and acidic residues" evidence="1">
    <location>
        <begin position="41"/>
        <end position="53"/>
    </location>
</feature>
<evidence type="ECO:0000313" key="3">
    <source>
        <dbReference type="Proteomes" id="UP001152836"/>
    </source>
</evidence>
<comment type="caution">
    <text evidence="2">The sequence shown here is derived from an EMBL/GenBank/DDBJ whole genome shotgun (WGS) entry which is preliminary data.</text>
</comment>
<feature type="region of interest" description="Disordered" evidence="1">
    <location>
        <begin position="32"/>
        <end position="60"/>
    </location>
</feature>
<organism evidence="2 3">
    <name type="scientific">Phodopus roborovskii</name>
    <name type="common">Roborovski's desert hamster</name>
    <name type="synonym">Cricetulus roborovskii</name>
    <dbReference type="NCBI Taxonomy" id="109678"/>
    <lineage>
        <taxon>Eukaryota</taxon>
        <taxon>Metazoa</taxon>
        <taxon>Chordata</taxon>
        <taxon>Craniata</taxon>
        <taxon>Vertebrata</taxon>
        <taxon>Euteleostomi</taxon>
        <taxon>Mammalia</taxon>
        <taxon>Eutheria</taxon>
        <taxon>Euarchontoglires</taxon>
        <taxon>Glires</taxon>
        <taxon>Rodentia</taxon>
        <taxon>Myomorpha</taxon>
        <taxon>Muroidea</taxon>
        <taxon>Cricetidae</taxon>
        <taxon>Cricetinae</taxon>
        <taxon>Phodopus</taxon>
    </lineage>
</organism>
<dbReference type="AlphaFoldDB" id="A0AAU9ZYZ6"/>
<dbReference type="Proteomes" id="UP001152836">
    <property type="component" value="Unassembled WGS sequence"/>
</dbReference>
<reference evidence="2" key="1">
    <citation type="submission" date="2022-06" db="EMBL/GenBank/DDBJ databases">
        <authorList>
            <person name="Andreotti S."/>
            <person name="Wyler E."/>
        </authorList>
    </citation>
    <scope>NUCLEOTIDE SEQUENCE</scope>
</reference>
<proteinExistence type="predicted"/>
<sequence length="115" mass="12284">MVHGAPLGSGRISGLRRVSFVFPEPPALSCDLPPVLSPPAEEGHHASPGERDWQLPSRSPQTLAARWPACRQGTSSGYGIGWGAKTAPGHIWVWALRVSHKAIHLARSATIHGTE</sequence>
<keyword evidence="3" id="KW-1185">Reference proteome</keyword>
<gene>
    <name evidence="2" type="primary">4930556J24Rik</name>
    <name evidence="2" type="ORF">PHOROB_LOCUS13403</name>
</gene>
<protein>
    <submittedName>
        <fullName evidence="2">4930556J24Rik protein</fullName>
    </submittedName>
</protein>
<evidence type="ECO:0000256" key="1">
    <source>
        <dbReference type="SAM" id="MobiDB-lite"/>
    </source>
</evidence>
<dbReference type="EMBL" id="CALSGD010001530">
    <property type="protein sequence ID" value="CAH6988994.1"/>
    <property type="molecule type" value="Genomic_DNA"/>
</dbReference>
<accession>A0AAU9ZYZ6</accession>
<name>A0AAU9ZYZ6_PHORO</name>
<evidence type="ECO:0000313" key="2">
    <source>
        <dbReference type="EMBL" id="CAH6988994.1"/>
    </source>
</evidence>